<protein>
    <recommendedName>
        <fullName evidence="6">Holliday junction branch migration complex subunit RuvA</fullName>
    </recommendedName>
</protein>
<dbReference type="Pfam" id="PF14520">
    <property type="entry name" value="HHH_5"/>
    <property type="match status" value="1"/>
</dbReference>
<evidence type="ECO:0000256" key="2">
    <source>
        <dbReference type="ARBA" id="ARBA00022763"/>
    </source>
</evidence>
<comment type="caution">
    <text evidence="6">Lacks conserved residue(s) required for the propagation of feature annotation.</text>
</comment>
<dbReference type="InterPro" id="IPR000085">
    <property type="entry name" value="RuvA"/>
</dbReference>
<dbReference type="SUPFAM" id="SSF50249">
    <property type="entry name" value="Nucleic acid-binding proteins"/>
    <property type="match status" value="1"/>
</dbReference>
<evidence type="ECO:0000256" key="6">
    <source>
        <dbReference type="HAMAP-Rule" id="MF_00031"/>
    </source>
</evidence>
<feature type="domain" description="Helix-hairpin-helix DNA-binding motif class 1" evidence="7">
    <location>
        <begin position="108"/>
        <end position="127"/>
    </location>
</feature>
<dbReference type="InterPro" id="IPR010994">
    <property type="entry name" value="RuvA_2-like"/>
</dbReference>
<dbReference type="InterPro" id="IPR013849">
    <property type="entry name" value="DNA_helicase_Holl-junc_RuvA_I"/>
</dbReference>
<keyword evidence="5 6" id="KW-0234">DNA repair</keyword>
<dbReference type="InterPro" id="IPR003583">
    <property type="entry name" value="Hlx-hairpin-Hlx_DNA-bd_motif"/>
</dbReference>
<proteinExistence type="inferred from homology"/>
<name>A0A9D2S8T6_9FIRM</name>
<dbReference type="GO" id="GO:0006310">
    <property type="term" value="P:DNA recombination"/>
    <property type="evidence" value="ECO:0007669"/>
    <property type="project" value="UniProtKB-UniRule"/>
</dbReference>
<sequence>MIYSLTGELTYIGDQFLVVECGGVGFKCFTSVATAANAGRIGDQIRLYTYLSVKEDALDLYGFKTENELRAFKLLISVSGVGPKAAVSILSEMSADKLSLAVAAGDTKAITRANGVGKKIAERIVLELKDKMAGVTLSSSESSVSAAASVAEDSPAGEAVAALVALGFSKSDAAAAVGAMDSSLPADEMIRQGLRQLSKNL</sequence>
<dbReference type="InterPro" id="IPR036267">
    <property type="entry name" value="RuvA_C_sf"/>
</dbReference>
<dbReference type="HAMAP" id="MF_00031">
    <property type="entry name" value="DNA_HJ_migration_RuvA"/>
    <property type="match status" value="1"/>
</dbReference>
<evidence type="ECO:0000256" key="3">
    <source>
        <dbReference type="ARBA" id="ARBA00023125"/>
    </source>
</evidence>
<dbReference type="InterPro" id="IPR011114">
    <property type="entry name" value="RuvA_C"/>
</dbReference>
<dbReference type="GO" id="GO:0005737">
    <property type="term" value="C:cytoplasm"/>
    <property type="evidence" value="ECO:0007669"/>
    <property type="project" value="UniProtKB-SubCell"/>
</dbReference>
<dbReference type="GO" id="GO:0048476">
    <property type="term" value="C:Holliday junction resolvase complex"/>
    <property type="evidence" value="ECO:0007669"/>
    <property type="project" value="UniProtKB-UniRule"/>
</dbReference>
<dbReference type="AlphaFoldDB" id="A0A9D2S8T6"/>
<dbReference type="InterPro" id="IPR012340">
    <property type="entry name" value="NA-bd_OB-fold"/>
</dbReference>
<dbReference type="SMART" id="SM00278">
    <property type="entry name" value="HhH1"/>
    <property type="match status" value="2"/>
</dbReference>
<comment type="caution">
    <text evidence="8">The sequence shown here is derived from an EMBL/GenBank/DDBJ whole genome shotgun (WGS) entry which is preliminary data.</text>
</comment>
<dbReference type="Pfam" id="PF01330">
    <property type="entry name" value="RuvA_N"/>
    <property type="match status" value="1"/>
</dbReference>
<dbReference type="SUPFAM" id="SSF47781">
    <property type="entry name" value="RuvA domain 2-like"/>
    <property type="match status" value="1"/>
</dbReference>
<evidence type="ECO:0000259" key="7">
    <source>
        <dbReference type="SMART" id="SM00278"/>
    </source>
</evidence>
<organism evidence="8 9">
    <name type="scientific">Candidatus Eubacterium faecale</name>
    <dbReference type="NCBI Taxonomy" id="2838568"/>
    <lineage>
        <taxon>Bacteria</taxon>
        <taxon>Bacillati</taxon>
        <taxon>Bacillota</taxon>
        <taxon>Clostridia</taxon>
        <taxon>Eubacteriales</taxon>
        <taxon>Eubacteriaceae</taxon>
        <taxon>Eubacterium</taxon>
    </lineage>
</organism>
<keyword evidence="3 6" id="KW-0238">DNA-binding</keyword>
<comment type="subunit">
    <text evidence="6">Homotetramer. Forms an RuvA(8)-RuvB(12)-Holliday junction (HJ) complex. HJ DNA is sandwiched between 2 RuvA tetramers; dsDNA enters through RuvA and exits via RuvB. An RuvB hexamer assembles on each DNA strand where it exits the tetramer. Each RuvB hexamer is contacted by two RuvA subunits (via domain III) on 2 adjacent RuvB subunits; this complex drives branch migration. In the full resolvosome a probable DNA-RuvA(4)-RuvB(12)-RuvC(2) complex forms which resolves the HJ.</text>
</comment>
<evidence type="ECO:0000313" key="9">
    <source>
        <dbReference type="Proteomes" id="UP000823877"/>
    </source>
</evidence>
<dbReference type="EMBL" id="DWXN01000002">
    <property type="protein sequence ID" value="HJB74309.1"/>
    <property type="molecule type" value="Genomic_DNA"/>
</dbReference>
<dbReference type="Proteomes" id="UP000823877">
    <property type="component" value="Unassembled WGS sequence"/>
</dbReference>
<dbReference type="GO" id="GO:0000400">
    <property type="term" value="F:four-way junction DNA binding"/>
    <property type="evidence" value="ECO:0007669"/>
    <property type="project" value="UniProtKB-UniRule"/>
</dbReference>
<keyword evidence="2 6" id="KW-0227">DNA damage</keyword>
<dbReference type="Pfam" id="PF07499">
    <property type="entry name" value="RuvA_C"/>
    <property type="match status" value="1"/>
</dbReference>
<dbReference type="GO" id="GO:0009378">
    <property type="term" value="F:four-way junction helicase activity"/>
    <property type="evidence" value="ECO:0007669"/>
    <property type="project" value="InterPro"/>
</dbReference>
<dbReference type="NCBIfam" id="TIGR00084">
    <property type="entry name" value="ruvA"/>
    <property type="match status" value="1"/>
</dbReference>
<comment type="subcellular location">
    <subcellularLocation>
        <location evidence="6">Cytoplasm</location>
    </subcellularLocation>
</comment>
<gene>
    <name evidence="6 8" type="primary">ruvA</name>
    <name evidence="8" type="ORF">IAA37_01360</name>
</gene>
<comment type="similarity">
    <text evidence="6">Belongs to the RuvA family.</text>
</comment>
<evidence type="ECO:0000256" key="5">
    <source>
        <dbReference type="ARBA" id="ARBA00023204"/>
    </source>
</evidence>
<comment type="domain">
    <text evidence="6">Has three domains with a flexible linker between the domains II and III and assumes an 'L' shape. Domain III is highly mobile and contacts RuvB.</text>
</comment>
<dbReference type="GO" id="GO:0005524">
    <property type="term" value="F:ATP binding"/>
    <property type="evidence" value="ECO:0007669"/>
    <property type="project" value="InterPro"/>
</dbReference>
<evidence type="ECO:0000256" key="1">
    <source>
        <dbReference type="ARBA" id="ARBA00022490"/>
    </source>
</evidence>
<comment type="function">
    <text evidence="6">The RuvA-RuvB-RuvC complex processes Holliday junction (HJ) DNA during genetic recombination and DNA repair, while the RuvA-RuvB complex plays an important role in the rescue of blocked DNA replication forks via replication fork reversal (RFR). RuvA specifically binds to HJ cruciform DNA, conferring on it an open structure. The RuvB hexamer acts as an ATP-dependent pump, pulling dsDNA into and through the RuvAB complex. HJ branch migration allows RuvC to scan DNA until it finds its consensus sequence, where it cleaves and resolves the cruciform DNA.</text>
</comment>
<dbReference type="Gene3D" id="1.10.8.10">
    <property type="entry name" value="DNA helicase RuvA subunit, C-terminal domain"/>
    <property type="match status" value="1"/>
</dbReference>
<dbReference type="Gene3D" id="2.40.50.140">
    <property type="entry name" value="Nucleic acid-binding proteins"/>
    <property type="match status" value="1"/>
</dbReference>
<feature type="domain" description="Helix-hairpin-helix DNA-binding motif class 1" evidence="7">
    <location>
        <begin position="73"/>
        <end position="92"/>
    </location>
</feature>
<dbReference type="GO" id="GO:0009379">
    <property type="term" value="C:Holliday junction helicase complex"/>
    <property type="evidence" value="ECO:0007669"/>
    <property type="project" value="InterPro"/>
</dbReference>
<evidence type="ECO:0000256" key="4">
    <source>
        <dbReference type="ARBA" id="ARBA00023172"/>
    </source>
</evidence>
<accession>A0A9D2S8T6</accession>
<keyword evidence="4 6" id="KW-0233">DNA recombination</keyword>
<evidence type="ECO:0000313" key="8">
    <source>
        <dbReference type="EMBL" id="HJB74309.1"/>
    </source>
</evidence>
<feature type="region of interest" description="Domain III" evidence="6">
    <location>
        <begin position="153"/>
        <end position="201"/>
    </location>
</feature>
<feature type="region of interest" description="Domain I" evidence="6">
    <location>
        <begin position="1"/>
        <end position="64"/>
    </location>
</feature>
<reference evidence="8" key="2">
    <citation type="submission" date="2021-04" db="EMBL/GenBank/DDBJ databases">
        <authorList>
            <person name="Gilroy R."/>
        </authorList>
    </citation>
    <scope>NUCLEOTIDE SEQUENCE</scope>
    <source>
        <strain evidence="8">CHK188-16595</strain>
    </source>
</reference>
<keyword evidence="1 6" id="KW-0963">Cytoplasm</keyword>
<dbReference type="SUPFAM" id="SSF46929">
    <property type="entry name" value="DNA helicase RuvA subunit, C-terminal domain"/>
    <property type="match status" value="1"/>
</dbReference>
<reference evidence="8" key="1">
    <citation type="journal article" date="2021" name="PeerJ">
        <title>Extensive microbial diversity within the chicken gut microbiome revealed by metagenomics and culture.</title>
        <authorList>
            <person name="Gilroy R."/>
            <person name="Ravi A."/>
            <person name="Getino M."/>
            <person name="Pursley I."/>
            <person name="Horton D.L."/>
            <person name="Alikhan N.F."/>
            <person name="Baker D."/>
            <person name="Gharbi K."/>
            <person name="Hall N."/>
            <person name="Watson M."/>
            <person name="Adriaenssens E.M."/>
            <person name="Foster-Nyarko E."/>
            <person name="Jarju S."/>
            <person name="Secka A."/>
            <person name="Antonio M."/>
            <person name="Oren A."/>
            <person name="Chaudhuri R.R."/>
            <person name="La Ragione R."/>
            <person name="Hildebrand F."/>
            <person name="Pallen M.J."/>
        </authorList>
    </citation>
    <scope>NUCLEOTIDE SEQUENCE</scope>
    <source>
        <strain evidence="8">CHK188-16595</strain>
    </source>
</reference>
<dbReference type="GO" id="GO:0006281">
    <property type="term" value="P:DNA repair"/>
    <property type="evidence" value="ECO:0007669"/>
    <property type="project" value="UniProtKB-UniRule"/>
</dbReference>
<dbReference type="Gene3D" id="1.10.150.20">
    <property type="entry name" value="5' to 3' exonuclease, C-terminal subdomain"/>
    <property type="match status" value="1"/>
</dbReference>
<dbReference type="CDD" id="cd14332">
    <property type="entry name" value="UBA_RuvA_C"/>
    <property type="match status" value="1"/>
</dbReference>